<accession>A0ABW4ZJ82</accession>
<dbReference type="Gene3D" id="6.10.250.690">
    <property type="match status" value="1"/>
</dbReference>
<evidence type="ECO:0000256" key="5">
    <source>
        <dbReference type="ARBA" id="ARBA00023163"/>
    </source>
</evidence>
<dbReference type="InterPro" id="IPR036388">
    <property type="entry name" value="WH-like_DNA-bd_sf"/>
</dbReference>
<dbReference type="CDD" id="cd00383">
    <property type="entry name" value="trans_reg_C"/>
    <property type="match status" value="1"/>
</dbReference>
<dbReference type="Pfam" id="PF00072">
    <property type="entry name" value="Response_reg"/>
    <property type="match status" value="1"/>
</dbReference>
<organism evidence="10 11">
    <name type="scientific">Paradesertivirga mongoliensis</name>
    <dbReference type="NCBI Taxonomy" id="2100740"/>
    <lineage>
        <taxon>Bacteria</taxon>
        <taxon>Pseudomonadati</taxon>
        <taxon>Bacteroidota</taxon>
        <taxon>Sphingobacteriia</taxon>
        <taxon>Sphingobacteriales</taxon>
        <taxon>Sphingobacteriaceae</taxon>
        <taxon>Paradesertivirga</taxon>
    </lineage>
</organism>
<evidence type="ECO:0000259" key="8">
    <source>
        <dbReference type="PROSITE" id="PS50110"/>
    </source>
</evidence>
<reference evidence="11" key="1">
    <citation type="journal article" date="2019" name="Int. J. Syst. Evol. Microbiol.">
        <title>The Global Catalogue of Microorganisms (GCM) 10K type strain sequencing project: providing services to taxonomists for standard genome sequencing and annotation.</title>
        <authorList>
            <consortium name="The Broad Institute Genomics Platform"/>
            <consortium name="The Broad Institute Genome Sequencing Center for Infectious Disease"/>
            <person name="Wu L."/>
            <person name="Ma J."/>
        </authorList>
    </citation>
    <scope>NUCLEOTIDE SEQUENCE [LARGE SCALE GENOMIC DNA]</scope>
    <source>
        <strain evidence="11">KCTC 42217</strain>
    </source>
</reference>
<dbReference type="Pfam" id="PF00486">
    <property type="entry name" value="Trans_reg_C"/>
    <property type="match status" value="1"/>
</dbReference>
<keyword evidence="5" id="KW-0804">Transcription</keyword>
<evidence type="ECO:0000313" key="10">
    <source>
        <dbReference type="EMBL" id="MFD2162116.1"/>
    </source>
</evidence>
<dbReference type="InterPro" id="IPR011006">
    <property type="entry name" value="CheY-like_superfamily"/>
</dbReference>
<feature type="domain" description="OmpR/PhoB-type" evidence="9">
    <location>
        <begin position="128"/>
        <end position="226"/>
    </location>
</feature>
<evidence type="ECO:0000256" key="2">
    <source>
        <dbReference type="ARBA" id="ARBA00023012"/>
    </source>
</evidence>
<name>A0ABW4ZJ82_9SPHI</name>
<dbReference type="InterPro" id="IPR039420">
    <property type="entry name" value="WalR-like"/>
</dbReference>
<evidence type="ECO:0000256" key="4">
    <source>
        <dbReference type="ARBA" id="ARBA00023125"/>
    </source>
</evidence>
<keyword evidence="2" id="KW-0902">Two-component regulatory system</keyword>
<comment type="caution">
    <text evidence="10">The sequence shown here is derived from an EMBL/GenBank/DDBJ whole genome shotgun (WGS) entry which is preliminary data.</text>
</comment>
<feature type="domain" description="Response regulatory" evidence="8">
    <location>
        <begin position="5"/>
        <end position="118"/>
    </location>
</feature>
<dbReference type="Gene3D" id="1.10.10.10">
    <property type="entry name" value="Winged helix-like DNA-binding domain superfamily/Winged helix DNA-binding domain"/>
    <property type="match status" value="1"/>
</dbReference>
<feature type="modified residue" description="4-aspartylphosphate" evidence="6">
    <location>
        <position position="53"/>
    </location>
</feature>
<dbReference type="SMART" id="SM00448">
    <property type="entry name" value="REC"/>
    <property type="match status" value="1"/>
</dbReference>
<evidence type="ECO:0000313" key="11">
    <source>
        <dbReference type="Proteomes" id="UP001597387"/>
    </source>
</evidence>
<dbReference type="Proteomes" id="UP001597387">
    <property type="component" value="Unassembled WGS sequence"/>
</dbReference>
<gene>
    <name evidence="10" type="ORF">ACFSJU_06905</name>
</gene>
<dbReference type="InterPro" id="IPR001867">
    <property type="entry name" value="OmpR/PhoB-type_DNA-bd"/>
</dbReference>
<dbReference type="Gene3D" id="3.40.50.2300">
    <property type="match status" value="1"/>
</dbReference>
<proteinExistence type="predicted"/>
<keyword evidence="1 6" id="KW-0597">Phosphoprotein</keyword>
<keyword evidence="4 7" id="KW-0238">DNA-binding</keyword>
<dbReference type="EMBL" id="JBHUHZ010000001">
    <property type="protein sequence ID" value="MFD2162116.1"/>
    <property type="molecule type" value="Genomic_DNA"/>
</dbReference>
<dbReference type="PANTHER" id="PTHR48111:SF22">
    <property type="entry name" value="REGULATOR OF RPOS"/>
    <property type="match status" value="1"/>
</dbReference>
<keyword evidence="11" id="KW-1185">Reference proteome</keyword>
<evidence type="ECO:0000256" key="3">
    <source>
        <dbReference type="ARBA" id="ARBA00023015"/>
    </source>
</evidence>
<dbReference type="RefSeq" id="WP_255897817.1">
    <property type="nucleotide sequence ID" value="NZ_JAFMZO010000001.1"/>
</dbReference>
<dbReference type="PROSITE" id="PS51755">
    <property type="entry name" value="OMPR_PHOB"/>
    <property type="match status" value="1"/>
</dbReference>
<evidence type="ECO:0000259" key="9">
    <source>
        <dbReference type="PROSITE" id="PS51755"/>
    </source>
</evidence>
<dbReference type="InterPro" id="IPR001789">
    <property type="entry name" value="Sig_transdc_resp-reg_receiver"/>
</dbReference>
<evidence type="ECO:0000256" key="7">
    <source>
        <dbReference type="PROSITE-ProRule" id="PRU01091"/>
    </source>
</evidence>
<sequence>MSDIRILLLEDDNTMASEIKLFLNNQGYECDIVTDGLGFFKADLGSYNLFLLDINVPEYNGMQVCRKLRETDKQTPVLMLTAYGAVSDKVEALEFGADDYLVKPFHFDELNARIRALLRRGAGLDKGDLIYKIADLVVNATQMTVYRDGKNIALTPKEYKLLEVLAESNGRIVSKQVIASRVWDSNFETGTNTIEVYINFLRAKIDKDFHPKLIHTRPGYGYFLKHID</sequence>
<dbReference type="PROSITE" id="PS50110">
    <property type="entry name" value="RESPONSE_REGULATORY"/>
    <property type="match status" value="1"/>
</dbReference>
<feature type="DNA-binding region" description="OmpR/PhoB-type" evidence="7">
    <location>
        <begin position="128"/>
        <end position="226"/>
    </location>
</feature>
<evidence type="ECO:0000256" key="1">
    <source>
        <dbReference type="ARBA" id="ARBA00022553"/>
    </source>
</evidence>
<dbReference type="PANTHER" id="PTHR48111">
    <property type="entry name" value="REGULATOR OF RPOS"/>
    <property type="match status" value="1"/>
</dbReference>
<dbReference type="SMART" id="SM00862">
    <property type="entry name" value="Trans_reg_C"/>
    <property type="match status" value="1"/>
</dbReference>
<evidence type="ECO:0000256" key="6">
    <source>
        <dbReference type="PROSITE-ProRule" id="PRU00169"/>
    </source>
</evidence>
<dbReference type="SUPFAM" id="SSF52172">
    <property type="entry name" value="CheY-like"/>
    <property type="match status" value="1"/>
</dbReference>
<protein>
    <submittedName>
        <fullName evidence="10">Response regulator transcription factor</fullName>
    </submittedName>
</protein>
<keyword evidence="3" id="KW-0805">Transcription regulation</keyword>